<dbReference type="Proteomes" id="UP000094385">
    <property type="component" value="Unassembled WGS sequence"/>
</dbReference>
<dbReference type="AlphaFoldDB" id="A0A1E3QCA6"/>
<evidence type="ECO:0000313" key="1">
    <source>
        <dbReference type="EMBL" id="ODQ75339.1"/>
    </source>
</evidence>
<evidence type="ECO:0000313" key="2">
    <source>
        <dbReference type="Proteomes" id="UP000094385"/>
    </source>
</evidence>
<dbReference type="OrthoDB" id="9986881at2759"/>
<reference evidence="1 2" key="1">
    <citation type="journal article" date="2016" name="Proc. Natl. Acad. Sci. U.S.A.">
        <title>Comparative genomics of biotechnologically important yeasts.</title>
        <authorList>
            <person name="Riley R."/>
            <person name="Haridas S."/>
            <person name="Wolfe K.H."/>
            <person name="Lopes M.R."/>
            <person name="Hittinger C.T."/>
            <person name="Goeker M."/>
            <person name="Salamov A.A."/>
            <person name="Wisecaver J.H."/>
            <person name="Long T.M."/>
            <person name="Calvey C.H."/>
            <person name="Aerts A.L."/>
            <person name="Barry K.W."/>
            <person name="Choi C."/>
            <person name="Clum A."/>
            <person name="Coughlan A.Y."/>
            <person name="Deshpande S."/>
            <person name="Douglass A.P."/>
            <person name="Hanson S.J."/>
            <person name="Klenk H.-P."/>
            <person name="LaButti K.M."/>
            <person name="Lapidus A."/>
            <person name="Lindquist E.A."/>
            <person name="Lipzen A.M."/>
            <person name="Meier-Kolthoff J.P."/>
            <person name="Ohm R.A."/>
            <person name="Otillar R.P."/>
            <person name="Pangilinan J.L."/>
            <person name="Peng Y."/>
            <person name="Rokas A."/>
            <person name="Rosa C.A."/>
            <person name="Scheuner C."/>
            <person name="Sibirny A.A."/>
            <person name="Slot J.C."/>
            <person name="Stielow J.B."/>
            <person name="Sun H."/>
            <person name="Kurtzman C.P."/>
            <person name="Blackwell M."/>
            <person name="Grigoriev I.V."/>
            <person name="Jeffries T.W."/>
        </authorList>
    </citation>
    <scope>NUCLEOTIDE SEQUENCE [LARGE SCALE GENOMIC DNA]</scope>
    <source>
        <strain evidence="1 2">NRRL Y-11557</strain>
    </source>
</reference>
<proteinExistence type="predicted"/>
<gene>
    <name evidence="1" type="ORF">LIPSTDRAFT_67908</name>
</gene>
<dbReference type="STRING" id="675824.A0A1E3QCA6"/>
<keyword evidence="2" id="KW-1185">Reference proteome</keyword>
<organism evidence="1 2">
    <name type="scientific">Lipomyces starkeyi NRRL Y-11557</name>
    <dbReference type="NCBI Taxonomy" id="675824"/>
    <lineage>
        <taxon>Eukaryota</taxon>
        <taxon>Fungi</taxon>
        <taxon>Dikarya</taxon>
        <taxon>Ascomycota</taxon>
        <taxon>Saccharomycotina</taxon>
        <taxon>Lipomycetes</taxon>
        <taxon>Lipomycetales</taxon>
        <taxon>Lipomycetaceae</taxon>
        <taxon>Lipomyces</taxon>
    </lineage>
</organism>
<protein>
    <submittedName>
        <fullName evidence="1">Uncharacterized protein</fullName>
    </submittedName>
</protein>
<name>A0A1E3QCA6_LIPST</name>
<accession>A0A1E3QCA6</accession>
<dbReference type="EMBL" id="KV454290">
    <property type="protein sequence ID" value="ODQ75339.1"/>
    <property type="molecule type" value="Genomic_DNA"/>
</dbReference>
<sequence>MYISAFMGFLGFALVVVLYPETYAPAVLVSKAATLRRQTRNWGIHAKQVEVEVDFHELLTNTSADHSACLFPSPSSSSSHCTCPSHMD</sequence>